<dbReference type="InterPro" id="IPR009666">
    <property type="entry name" value="Uncharacterised_Ycf35"/>
</dbReference>
<geneLocation type="chloroplast" evidence="5"/>
<dbReference type="Pfam" id="PF06868">
    <property type="entry name" value="DUF1257"/>
    <property type="match status" value="1"/>
</dbReference>
<comment type="similarity">
    <text evidence="2">Belongs to the ycf35 family.</text>
</comment>
<organism evidence="5">
    <name type="scientific">Actinocyclus sp.</name>
    <name type="common">in: diatoms</name>
    <dbReference type="NCBI Taxonomy" id="1923973"/>
    <lineage>
        <taxon>Eukaryota</taxon>
        <taxon>Sar</taxon>
        <taxon>Stramenopiles</taxon>
        <taxon>Ochrophyta</taxon>
        <taxon>Bacillariophyta</taxon>
        <taxon>Coscinodiscophyceae</taxon>
        <taxon>Coscinodiscophycidae</taxon>
        <taxon>Coscinodiscales</taxon>
        <taxon>Hemidiscaceae</taxon>
        <taxon>Actinocyclus</taxon>
    </lineage>
</organism>
<sequence>MSHFTNIKTRFQNIFYLEKALDRLNINHQKREEIISKSDIELNYTDLIISQSNGSDIKFCWNGEEYQLVVDMSYWAQPYPIESFMDKIAQQYASEVIVGESKKSGFQPIQYKENLDGSNTLVLERWNTRTL</sequence>
<name>A0A9E9BUI8_9STRA</name>
<gene>
    <name evidence="5" type="primary">ycf35</name>
</gene>
<proteinExistence type="inferred from homology"/>
<protein>
    <recommendedName>
        <fullName evidence="3">Uncharacterized protein ycf35</fullName>
    </recommendedName>
</protein>
<dbReference type="AlphaFoldDB" id="A0A9E9BUI8"/>
<evidence type="ECO:0000256" key="2">
    <source>
        <dbReference type="ARBA" id="ARBA00009068"/>
    </source>
</evidence>
<evidence type="ECO:0000256" key="1">
    <source>
        <dbReference type="ARBA" id="ARBA00004474"/>
    </source>
</evidence>
<keyword evidence="4 5" id="KW-0934">Plastid</keyword>
<dbReference type="PANTHER" id="PTHR39638:SF2">
    <property type="entry name" value="YCF35"/>
    <property type="match status" value="1"/>
</dbReference>
<evidence type="ECO:0000256" key="3">
    <source>
        <dbReference type="ARBA" id="ARBA00021585"/>
    </source>
</evidence>
<dbReference type="EMBL" id="OM827248">
    <property type="protein sequence ID" value="WAJ57506.1"/>
    <property type="molecule type" value="Genomic_DNA"/>
</dbReference>
<reference evidence="5" key="1">
    <citation type="submission" date="2022-02" db="EMBL/GenBank/DDBJ databases">
        <authorList>
            <person name="Wang Y."/>
            <person name="Chen N."/>
        </authorList>
    </citation>
    <scope>NUCLEOTIDE SEQUENCE</scope>
</reference>
<evidence type="ECO:0000256" key="4">
    <source>
        <dbReference type="ARBA" id="ARBA00022640"/>
    </source>
</evidence>
<accession>A0A9E9BUI8</accession>
<evidence type="ECO:0000313" key="5">
    <source>
        <dbReference type="EMBL" id="WAJ57506.1"/>
    </source>
</evidence>
<dbReference type="GO" id="GO:0009536">
    <property type="term" value="C:plastid"/>
    <property type="evidence" value="ECO:0007669"/>
    <property type="project" value="UniProtKB-SubCell"/>
</dbReference>
<dbReference type="PANTHER" id="PTHR39638">
    <property type="entry name" value="YCF35"/>
    <property type="match status" value="1"/>
</dbReference>
<comment type="subcellular location">
    <subcellularLocation>
        <location evidence="1">Plastid</location>
    </subcellularLocation>
</comment>
<keyword evidence="5" id="KW-0150">Chloroplast</keyword>